<keyword evidence="3" id="KW-1185">Reference proteome</keyword>
<dbReference type="EMBL" id="EQ974108">
    <property type="protein sequence ID" value="EEF33554.1"/>
    <property type="molecule type" value="Genomic_DNA"/>
</dbReference>
<dbReference type="AlphaFoldDB" id="B9SS51"/>
<accession>B9SS51</accession>
<organism evidence="2 3">
    <name type="scientific">Ricinus communis</name>
    <name type="common">Castor bean</name>
    <dbReference type="NCBI Taxonomy" id="3988"/>
    <lineage>
        <taxon>Eukaryota</taxon>
        <taxon>Viridiplantae</taxon>
        <taxon>Streptophyta</taxon>
        <taxon>Embryophyta</taxon>
        <taxon>Tracheophyta</taxon>
        <taxon>Spermatophyta</taxon>
        <taxon>Magnoliopsida</taxon>
        <taxon>eudicotyledons</taxon>
        <taxon>Gunneridae</taxon>
        <taxon>Pentapetalae</taxon>
        <taxon>rosids</taxon>
        <taxon>fabids</taxon>
        <taxon>Malpighiales</taxon>
        <taxon>Euphorbiaceae</taxon>
        <taxon>Acalyphoideae</taxon>
        <taxon>Acalypheae</taxon>
        <taxon>Ricinus</taxon>
    </lineage>
</organism>
<dbReference type="eggNOG" id="ENOG502SWN8">
    <property type="taxonomic scope" value="Eukaryota"/>
</dbReference>
<dbReference type="InterPro" id="IPR003676">
    <property type="entry name" value="SAUR_fam"/>
</dbReference>
<gene>
    <name evidence="2" type="ORF">RCOM_1168400</name>
</gene>
<protein>
    <submittedName>
        <fullName evidence="2">Uncharacterized protein</fullName>
    </submittedName>
</protein>
<dbReference type="STRING" id="3988.B9SS51"/>
<reference evidence="3" key="1">
    <citation type="journal article" date="2010" name="Nat. Biotechnol.">
        <title>Draft genome sequence of the oilseed species Ricinus communis.</title>
        <authorList>
            <person name="Chan A.P."/>
            <person name="Crabtree J."/>
            <person name="Zhao Q."/>
            <person name="Lorenzi H."/>
            <person name="Orvis J."/>
            <person name="Puiu D."/>
            <person name="Melake-Berhan A."/>
            <person name="Jones K.M."/>
            <person name="Redman J."/>
            <person name="Chen G."/>
            <person name="Cahoon E.B."/>
            <person name="Gedil M."/>
            <person name="Stanke M."/>
            <person name="Haas B.J."/>
            <person name="Wortman J.R."/>
            <person name="Fraser-Liggett C.M."/>
            <person name="Ravel J."/>
            <person name="Rabinowicz P.D."/>
        </authorList>
    </citation>
    <scope>NUCLEOTIDE SEQUENCE [LARGE SCALE GENOMIC DNA]</scope>
    <source>
        <strain evidence="3">cv. Hale</strain>
    </source>
</reference>
<evidence type="ECO:0000313" key="3">
    <source>
        <dbReference type="Proteomes" id="UP000008311"/>
    </source>
</evidence>
<dbReference type="InParanoid" id="B9SS51"/>
<comment type="similarity">
    <text evidence="1">Belongs to the ARG7 family.</text>
</comment>
<dbReference type="GO" id="GO:0009733">
    <property type="term" value="P:response to auxin"/>
    <property type="evidence" value="ECO:0007669"/>
    <property type="project" value="InterPro"/>
</dbReference>
<dbReference type="Proteomes" id="UP000008311">
    <property type="component" value="Unassembled WGS sequence"/>
</dbReference>
<dbReference type="PANTHER" id="PTHR31374">
    <property type="entry name" value="AUXIN-INDUCED PROTEIN-LIKE-RELATED"/>
    <property type="match status" value="1"/>
</dbReference>
<sequence length="220" mass="25527">MQSSRKLINFFRQENISLFTHHHPKASVSGHRSKPLATDHDHHRHAKTRHHHIRKGFVAMYVGKELKRYEVPVDYLNFLKVQELLKLSQEGEEFDYIIDGAIKLTCTTKNFDQVLLECAKAKESKYHTYNLLKCRKVGLIRQKKPRQGHVSMYVGRKQKKYEVPVEYLNFPTFKRGVKLPEDGEYDCTIDGPILLPQCTTEEFDKLLSECAKGSHSSTIA</sequence>
<proteinExistence type="inferred from homology"/>
<evidence type="ECO:0000256" key="1">
    <source>
        <dbReference type="ARBA" id="ARBA00006974"/>
    </source>
</evidence>
<dbReference type="PANTHER" id="PTHR31374:SF311">
    <property type="entry name" value="SMALL AUXIN-UP RNA"/>
    <property type="match status" value="1"/>
</dbReference>
<dbReference type="Pfam" id="PF02519">
    <property type="entry name" value="Auxin_inducible"/>
    <property type="match status" value="2"/>
</dbReference>
<name>B9SS51_RICCO</name>
<evidence type="ECO:0000313" key="2">
    <source>
        <dbReference type="EMBL" id="EEF33554.1"/>
    </source>
</evidence>